<comment type="subunit">
    <text evidence="7">Homodimer.</text>
</comment>
<dbReference type="AlphaFoldDB" id="A0A6B0VAJ1"/>
<dbReference type="GO" id="GO:0005737">
    <property type="term" value="C:cytoplasm"/>
    <property type="evidence" value="ECO:0007669"/>
    <property type="project" value="TreeGrafter"/>
</dbReference>
<dbReference type="PANTHER" id="PTHR11452:SF83">
    <property type="entry name" value="ALPHA-GALACTOSIDASE"/>
    <property type="match status" value="1"/>
</dbReference>
<keyword evidence="6 7" id="KW-0326">Glycosidase</keyword>
<evidence type="ECO:0000256" key="8">
    <source>
        <dbReference type="SAM" id="SignalP"/>
    </source>
</evidence>
<evidence type="ECO:0000256" key="4">
    <source>
        <dbReference type="ARBA" id="ARBA00022729"/>
    </source>
</evidence>
<evidence type="ECO:0000256" key="6">
    <source>
        <dbReference type="ARBA" id="ARBA00023295"/>
    </source>
</evidence>
<dbReference type="FunFam" id="3.20.20.70:FF:000197">
    <property type="entry name" value="Alpha-galactosidase"/>
    <property type="match status" value="1"/>
</dbReference>
<keyword evidence="7" id="KW-1015">Disulfide bond</keyword>
<reference evidence="10" key="1">
    <citation type="submission" date="2019-12" db="EMBL/GenBank/DDBJ databases">
        <title>An insight into the sialome of adult female Ixodes ricinus ticks feeding for 6 days.</title>
        <authorList>
            <person name="Perner J."/>
            <person name="Ribeiro J.M.C."/>
        </authorList>
    </citation>
    <scope>NUCLEOTIDE SEQUENCE</scope>
    <source>
        <strain evidence="10">Semi-engorged</strain>
        <tissue evidence="10">Salivary glands</tissue>
    </source>
</reference>
<dbReference type="InterPro" id="IPR002241">
    <property type="entry name" value="Glyco_hydro_27"/>
</dbReference>
<dbReference type="InterPro" id="IPR017853">
    <property type="entry name" value="GH"/>
</dbReference>
<evidence type="ECO:0000256" key="3">
    <source>
        <dbReference type="ARBA" id="ARBA00012755"/>
    </source>
</evidence>
<dbReference type="InterPro" id="IPR013780">
    <property type="entry name" value="Glyco_hydro_b"/>
</dbReference>
<dbReference type="SUPFAM" id="SSF51011">
    <property type="entry name" value="Glycosyl hydrolase domain"/>
    <property type="match status" value="1"/>
</dbReference>
<dbReference type="InterPro" id="IPR000111">
    <property type="entry name" value="Glyco_hydro_27/36_CS"/>
</dbReference>
<proteinExistence type="inferred from homology"/>
<evidence type="ECO:0000313" key="10">
    <source>
        <dbReference type="EMBL" id="MXU99287.1"/>
    </source>
</evidence>
<dbReference type="PANTHER" id="PTHR11452">
    <property type="entry name" value="ALPHA-GALACTOSIDASE/ALPHA-N-ACETYLGALACTOSAMINIDASE"/>
    <property type="match status" value="1"/>
</dbReference>
<evidence type="ECO:0000256" key="5">
    <source>
        <dbReference type="ARBA" id="ARBA00022801"/>
    </source>
</evidence>
<evidence type="ECO:0000259" key="9">
    <source>
        <dbReference type="Pfam" id="PF17801"/>
    </source>
</evidence>
<dbReference type="InterPro" id="IPR041233">
    <property type="entry name" value="Melibiase_C"/>
</dbReference>
<keyword evidence="5 7" id="KW-0378">Hydrolase</keyword>
<feature type="signal peptide" evidence="8">
    <location>
        <begin position="1"/>
        <end position="22"/>
    </location>
</feature>
<dbReference type="EMBL" id="GIFC01017204">
    <property type="protein sequence ID" value="MXU99287.1"/>
    <property type="molecule type" value="Transcribed_RNA"/>
</dbReference>
<dbReference type="Gene3D" id="2.60.40.1180">
    <property type="entry name" value="Golgi alpha-mannosidase II"/>
    <property type="match status" value="1"/>
</dbReference>
<dbReference type="GO" id="GO:0004557">
    <property type="term" value="F:alpha-galactosidase activity"/>
    <property type="evidence" value="ECO:0007669"/>
    <property type="project" value="UniProtKB-EC"/>
</dbReference>
<feature type="domain" description="Alpha galactosidase C-terminal" evidence="9">
    <location>
        <begin position="336"/>
        <end position="418"/>
    </location>
</feature>
<dbReference type="GO" id="GO:0009311">
    <property type="term" value="P:oligosaccharide metabolic process"/>
    <property type="evidence" value="ECO:0007669"/>
    <property type="project" value="TreeGrafter"/>
</dbReference>
<feature type="chain" id="PRO_5025680887" description="Alpha-galactosidase" evidence="8">
    <location>
        <begin position="23"/>
        <end position="421"/>
    </location>
</feature>
<name>A0A6B0VAJ1_IXORI</name>
<dbReference type="EC" id="3.2.1.-" evidence="7"/>
<dbReference type="GO" id="GO:0016139">
    <property type="term" value="P:glycoside catabolic process"/>
    <property type="evidence" value="ECO:0007669"/>
    <property type="project" value="TreeGrafter"/>
</dbReference>
<dbReference type="Pfam" id="PF16499">
    <property type="entry name" value="Melibiase_2"/>
    <property type="match status" value="1"/>
</dbReference>
<comment type="catalytic activity">
    <reaction evidence="1">
        <text>Hydrolysis of terminal, non-reducing alpha-D-galactose residues in alpha-D-galactosides, including galactose oligosaccharides, galactomannans and galactolipids.</text>
        <dbReference type="EC" id="3.2.1.22"/>
    </reaction>
</comment>
<dbReference type="SUPFAM" id="SSF51445">
    <property type="entry name" value="(Trans)glycosidases"/>
    <property type="match status" value="1"/>
</dbReference>
<dbReference type="CDD" id="cd14792">
    <property type="entry name" value="GH27"/>
    <property type="match status" value="1"/>
</dbReference>
<sequence length="421" mass="48390">MESRRWCLMTAFLGWAIGPTHCLDNGVALTPPMGWMSWERFRCNIDCYKEPDNCLSEKLFMEMADRLADDGFRDAGYVYLIIDDCWAARERNARGDLEPDYERFPRGMKFLSDYVHSKGLKFGMYTNYGYSTCMGFPGTEDKDMERDARRFASWGVDYLKVDGCHSNASLQRQGYPKFSRYLNQTGRPMVYSCSWPYYDLTLAKIEPSFGELRQYCNLWRNYHDIRDSWPFIDMIINYFGDQQEVFADYAGPGHWNDPDMGRLLMPPTQLMIGNKRLTPSQAEAHLCLWAILAGPLLMSNDLRSLSKEARLLLQDPEIIALDQDPLGIQGRRVFQEDDVSVWTRPVTPSLDGEHSLAVAFLNRARTPARVSVALSELGLNRTRGYRVRDLLTKRDLGLMFPWDSLRADVKATGAALFRASL</sequence>
<protein>
    <recommendedName>
        <fullName evidence="3 7">Alpha-galactosidase</fullName>
        <ecNumber evidence="7">3.2.1.-</ecNumber>
    </recommendedName>
</protein>
<evidence type="ECO:0000256" key="7">
    <source>
        <dbReference type="RuleBase" id="RU361168"/>
    </source>
</evidence>
<keyword evidence="4 8" id="KW-0732">Signal</keyword>
<dbReference type="Pfam" id="PF17801">
    <property type="entry name" value="Melibiase_C"/>
    <property type="match status" value="1"/>
</dbReference>
<evidence type="ECO:0000256" key="2">
    <source>
        <dbReference type="ARBA" id="ARBA00009743"/>
    </source>
</evidence>
<dbReference type="PRINTS" id="PR00740">
    <property type="entry name" value="GLHYDRLASE27"/>
</dbReference>
<organism evidence="10">
    <name type="scientific">Ixodes ricinus</name>
    <name type="common">Common tick</name>
    <name type="synonym">Acarus ricinus</name>
    <dbReference type="NCBI Taxonomy" id="34613"/>
    <lineage>
        <taxon>Eukaryota</taxon>
        <taxon>Metazoa</taxon>
        <taxon>Ecdysozoa</taxon>
        <taxon>Arthropoda</taxon>
        <taxon>Chelicerata</taxon>
        <taxon>Arachnida</taxon>
        <taxon>Acari</taxon>
        <taxon>Parasitiformes</taxon>
        <taxon>Ixodida</taxon>
        <taxon>Ixodoidea</taxon>
        <taxon>Ixodidae</taxon>
        <taxon>Ixodinae</taxon>
        <taxon>Ixodes</taxon>
    </lineage>
</organism>
<dbReference type="Gene3D" id="3.20.20.70">
    <property type="entry name" value="Aldolase class I"/>
    <property type="match status" value="1"/>
</dbReference>
<evidence type="ECO:0000256" key="1">
    <source>
        <dbReference type="ARBA" id="ARBA00001255"/>
    </source>
</evidence>
<accession>A0A6B0VAJ1</accession>
<dbReference type="PROSITE" id="PS00512">
    <property type="entry name" value="ALPHA_GALACTOSIDASE"/>
    <property type="match status" value="1"/>
</dbReference>
<comment type="similarity">
    <text evidence="2 7">Belongs to the glycosyl hydrolase 27 family.</text>
</comment>
<dbReference type="InterPro" id="IPR013785">
    <property type="entry name" value="Aldolase_TIM"/>
</dbReference>